<keyword evidence="2" id="KW-1185">Reference proteome</keyword>
<evidence type="ECO:0000313" key="2">
    <source>
        <dbReference type="Proteomes" id="UP000664032"/>
    </source>
</evidence>
<protein>
    <submittedName>
        <fullName evidence="1">Uncharacterized protein</fullName>
    </submittedName>
</protein>
<sequence length="82" mass="9120">MIVEDEDKIAEDDDLDWTADWTYLDSVSDKEKIDEIINFLPGNVFGKVLALINQAVNKHKFGKGLGLGGKNSMIVNQAKVQL</sequence>
<accession>A0ACB8H1C4</accession>
<organism evidence="1 2">
    <name type="scientific">Psilocybe cubensis</name>
    <name type="common">Psychedelic mushroom</name>
    <name type="synonym">Stropharia cubensis</name>
    <dbReference type="NCBI Taxonomy" id="181762"/>
    <lineage>
        <taxon>Eukaryota</taxon>
        <taxon>Fungi</taxon>
        <taxon>Dikarya</taxon>
        <taxon>Basidiomycota</taxon>
        <taxon>Agaricomycotina</taxon>
        <taxon>Agaricomycetes</taxon>
        <taxon>Agaricomycetidae</taxon>
        <taxon>Agaricales</taxon>
        <taxon>Agaricineae</taxon>
        <taxon>Strophariaceae</taxon>
        <taxon>Psilocybe</taxon>
    </lineage>
</organism>
<reference evidence="1" key="1">
    <citation type="submission" date="2021-10" db="EMBL/GenBank/DDBJ databases">
        <title>Psilocybe cubensis genome.</title>
        <authorList>
            <person name="Mckernan K.J."/>
            <person name="Crawford S."/>
            <person name="Trippe A."/>
            <person name="Kane L.T."/>
            <person name="Mclaughlin S."/>
        </authorList>
    </citation>
    <scope>NUCLEOTIDE SEQUENCE</scope>
    <source>
        <strain evidence="1">MGC-MH-2018</strain>
    </source>
</reference>
<gene>
    <name evidence="1" type="ORF">JR316_0006057</name>
</gene>
<name>A0ACB8H1C4_PSICU</name>
<proteinExistence type="predicted"/>
<evidence type="ECO:0000313" key="1">
    <source>
        <dbReference type="EMBL" id="KAH9481530.1"/>
    </source>
</evidence>
<dbReference type="EMBL" id="JAFIQS020000005">
    <property type="protein sequence ID" value="KAH9481530.1"/>
    <property type="molecule type" value="Genomic_DNA"/>
</dbReference>
<comment type="caution">
    <text evidence="1">The sequence shown here is derived from an EMBL/GenBank/DDBJ whole genome shotgun (WGS) entry which is preliminary data.</text>
</comment>
<dbReference type="Proteomes" id="UP000664032">
    <property type="component" value="Unassembled WGS sequence"/>
</dbReference>